<dbReference type="AlphaFoldDB" id="A0A392M1B3"/>
<reference evidence="1 2" key="1">
    <citation type="journal article" date="2018" name="Front. Plant Sci.">
        <title>Red Clover (Trifolium pratense) and Zigzag Clover (T. medium) - A Picture of Genomic Similarities and Differences.</title>
        <authorList>
            <person name="Dluhosova J."/>
            <person name="Istvanek J."/>
            <person name="Nedelnik J."/>
            <person name="Repkova J."/>
        </authorList>
    </citation>
    <scope>NUCLEOTIDE SEQUENCE [LARGE SCALE GENOMIC DNA]</scope>
    <source>
        <strain evidence="2">cv. 10/8</strain>
        <tissue evidence="1">Leaf</tissue>
    </source>
</reference>
<organism evidence="1 2">
    <name type="scientific">Trifolium medium</name>
    <dbReference type="NCBI Taxonomy" id="97028"/>
    <lineage>
        <taxon>Eukaryota</taxon>
        <taxon>Viridiplantae</taxon>
        <taxon>Streptophyta</taxon>
        <taxon>Embryophyta</taxon>
        <taxon>Tracheophyta</taxon>
        <taxon>Spermatophyta</taxon>
        <taxon>Magnoliopsida</taxon>
        <taxon>eudicotyledons</taxon>
        <taxon>Gunneridae</taxon>
        <taxon>Pentapetalae</taxon>
        <taxon>rosids</taxon>
        <taxon>fabids</taxon>
        <taxon>Fabales</taxon>
        <taxon>Fabaceae</taxon>
        <taxon>Papilionoideae</taxon>
        <taxon>50 kb inversion clade</taxon>
        <taxon>NPAAA clade</taxon>
        <taxon>Hologalegina</taxon>
        <taxon>IRL clade</taxon>
        <taxon>Trifolieae</taxon>
        <taxon>Trifolium</taxon>
    </lineage>
</organism>
<gene>
    <name evidence="1" type="ORF">A2U01_0001577</name>
</gene>
<keyword evidence="2" id="KW-1185">Reference proteome</keyword>
<sequence length="82" mass="9480">HYTLSGLKPTKRRPTSPPIQDVMDWLVPFISACPILETLDIYFDPEFLTNVLVPTSSKTLKFTGENLSWTYFEIDSDWLDVK</sequence>
<name>A0A392M1B3_9FABA</name>
<dbReference type="EMBL" id="LXQA010001507">
    <property type="protein sequence ID" value="MCH80803.1"/>
    <property type="molecule type" value="Genomic_DNA"/>
</dbReference>
<feature type="non-terminal residue" evidence="1">
    <location>
        <position position="1"/>
    </location>
</feature>
<dbReference type="Proteomes" id="UP000265520">
    <property type="component" value="Unassembled WGS sequence"/>
</dbReference>
<protein>
    <submittedName>
        <fullName evidence="1">F-box/RNI/FBD-like domain protein</fullName>
    </submittedName>
</protein>
<evidence type="ECO:0000313" key="2">
    <source>
        <dbReference type="Proteomes" id="UP000265520"/>
    </source>
</evidence>
<evidence type="ECO:0000313" key="1">
    <source>
        <dbReference type="EMBL" id="MCH80803.1"/>
    </source>
</evidence>
<proteinExistence type="predicted"/>
<comment type="caution">
    <text evidence="1">The sequence shown here is derived from an EMBL/GenBank/DDBJ whole genome shotgun (WGS) entry which is preliminary data.</text>
</comment>
<accession>A0A392M1B3</accession>